<keyword evidence="2" id="KW-1185">Reference proteome</keyword>
<accession>A0AAV4G7G7</accession>
<evidence type="ECO:0000313" key="1">
    <source>
        <dbReference type="EMBL" id="GFR81176.1"/>
    </source>
</evidence>
<sequence>MVPDVVQRAVMVEDCHLAVRDDKILLTPTPGHVHHEEGDPSRLTGSIKQLVASFDQLALVRTREIYSLESGWWKVHTGLMHCRLRNCSKLARDVWLSKIEFIRFL</sequence>
<organism evidence="1 2">
    <name type="scientific">Elysia marginata</name>
    <dbReference type="NCBI Taxonomy" id="1093978"/>
    <lineage>
        <taxon>Eukaryota</taxon>
        <taxon>Metazoa</taxon>
        <taxon>Spiralia</taxon>
        <taxon>Lophotrochozoa</taxon>
        <taxon>Mollusca</taxon>
        <taxon>Gastropoda</taxon>
        <taxon>Heterobranchia</taxon>
        <taxon>Euthyneura</taxon>
        <taxon>Panpulmonata</taxon>
        <taxon>Sacoglossa</taxon>
        <taxon>Placobranchoidea</taxon>
        <taxon>Plakobranchidae</taxon>
        <taxon>Elysia</taxon>
    </lineage>
</organism>
<evidence type="ECO:0000313" key="2">
    <source>
        <dbReference type="Proteomes" id="UP000762676"/>
    </source>
</evidence>
<dbReference type="AlphaFoldDB" id="A0AAV4G7G7"/>
<dbReference type="EMBL" id="BMAT01008251">
    <property type="protein sequence ID" value="GFR81176.1"/>
    <property type="molecule type" value="Genomic_DNA"/>
</dbReference>
<proteinExistence type="predicted"/>
<dbReference type="Proteomes" id="UP000762676">
    <property type="component" value="Unassembled WGS sequence"/>
</dbReference>
<name>A0AAV4G7G7_9GAST</name>
<comment type="caution">
    <text evidence="1">The sequence shown here is derived from an EMBL/GenBank/DDBJ whole genome shotgun (WGS) entry which is preliminary data.</text>
</comment>
<gene>
    <name evidence="1" type="ORF">ElyMa_004063700</name>
</gene>
<reference evidence="1 2" key="1">
    <citation type="journal article" date="2021" name="Elife">
        <title>Chloroplast acquisition without the gene transfer in kleptoplastic sea slugs, Plakobranchus ocellatus.</title>
        <authorList>
            <person name="Maeda T."/>
            <person name="Takahashi S."/>
            <person name="Yoshida T."/>
            <person name="Shimamura S."/>
            <person name="Takaki Y."/>
            <person name="Nagai Y."/>
            <person name="Toyoda A."/>
            <person name="Suzuki Y."/>
            <person name="Arimoto A."/>
            <person name="Ishii H."/>
            <person name="Satoh N."/>
            <person name="Nishiyama T."/>
            <person name="Hasebe M."/>
            <person name="Maruyama T."/>
            <person name="Minagawa J."/>
            <person name="Obokata J."/>
            <person name="Shigenobu S."/>
        </authorList>
    </citation>
    <scope>NUCLEOTIDE SEQUENCE [LARGE SCALE GENOMIC DNA]</scope>
</reference>
<protein>
    <submittedName>
        <fullName evidence="1">Uncharacterized protein</fullName>
    </submittedName>
</protein>